<evidence type="ECO:0000256" key="4">
    <source>
        <dbReference type="ARBA" id="ARBA00022679"/>
    </source>
</evidence>
<evidence type="ECO:0000259" key="6">
    <source>
        <dbReference type="PROSITE" id="PS51278"/>
    </source>
</evidence>
<evidence type="ECO:0000256" key="3">
    <source>
        <dbReference type="ARBA" id="ARBA00022576"/>
    </source>
</evidence>
<dbReference type="GO" id="GO:0004360">
    <property type="term" value="F:glutamine-fructose-6-phosphate transaminase (isomerizing) activity"/>
    <property type="evidence" value="ECO:0007669"/>
    <property type="project" value="UniProtKB-EC"/>
</dbReference>
<reference evidence="7" key="1">
    <citation type="journal article" date="2015" name="Nature">
        <title>Complex archaea that bridge the gap between prokaryotes and eukaryotes.</title>
        <authorList>
            <person name="Spang A."/>
            <person name="Saw J.H."/>
            <person name="Jorgensen S.L."/>
            <person name="Zaremba-Niedzwiedzka K."/>
            <person name="Martijn J."/>
            <person name="Lind A.E."/>
            <person name="van Eijk R."/>
            <person name="Schleper C."/>
            <person name="Guy L."/>
            <person name="Ettema T.J."/>
        </authorList>
    </citation>
    <scope>NUCLEOTIDE SEQUENCE</scope>
</reference>
<dbReference type="GO" id="GO:0006047">
    <property type="term" value="P:UDP-N-acetylglucosamine metabolic process"/>
    <property type="evidence" value="ECO:0007669"/>
    <property type="project" value="TreeGrafter"/>
</dbReference>
<dbReference type="InterPro" id="IPR029055">
    <property type="entry name" value="Ntn_hydrolases_N"/>
</dbReference>
<evidence type="ECO:0000256" key="5">
    <source>
        <dbReference type="ARBA" id="ARBA00022962"/>
    </source>
</evidence>
<gene>
    <name evidence="7" type="ORF">LCGC14_1879740</name>
</gene>
<comment type="catalytic activity">
    <reaction evidence="1">
        <text>D-fructose 6-phosphate + L-glutamine = D-glucosamine 6-phosphate + L-glutamate</text>
        <dbReference type="Rhea" id="RHEA:13237"/>
        <dbReference type="ChEBI" id="CHEBI:29985"/>
        <dbReference type="ChEBI" id="CHEBI:58359"/>
        <dbReference type="ChEBI" id="CHEBI:58725"/>
        <dbReference type="ChEBI" id="CHEBI:61527"/>
        <dbReference type="EC" id="2.6.1.16"/>
    </reaction>
</comment>
<organism evidence="7">
    <name type="scientific">marine sediment metagenome</name>
    <dbReference type="NCBI Taxonomy" id="412755"/>
    <lineage>
        <taxon>unclassified sequences</taxon>
        <taxon>metagenomes</taxon>
        <taxon>ecological metagenomes</taxon>
    </lineage>
</organism>
<comment type="caution">
    <text evidence="7">The sequence shown here is derived from an EMBL/GenBank/DDBJ whole genome shotgun (WGS) entry which is preliminary data.</text>
</comment>
<proteinExistence type="predicted"/>
<evidence type="ECO:0000256" key="1">
    <source>
        <dbReference type="ARBA" id="ARBA00001031"/>
    </source>
</evidence>
<dbReference type="PANTHER" id="PTHR10937">
    <property type="entry name" value="GLUCOSAMINE--FRUCTOSE-6-PHOSPHATE AMINOTRANSFERASE, ISOMERIZING"/>
    <property type="match status" value="1"/>
</dbReference>
<dbReference type="GO" id="GO:0006487">
    <property type="term" value="P:protein N-linked glycosylation"/>
    <property type="evidence" value="ECO:0007669"/>
    <property type="project" value="TreeGrafter"/>
</dbReference>
<evidence type="ECO:0000313" key="7">
    <source>
        <dbReference type="EMBL" id="KKL92935.1"/>
    </source>
</evidence>
<keyword evidence="5" id="KW-0315">Glutamine amidotransferase</keyword>
<evidence type="ECO:0000256" key="2">
    <source>
        <dbReference type="ARBA" id="ARBA00012916"/>
    </source>
</evidence>
<dbReference type="PROSITE" id="PS51278">
    <property type="entry name" value="GATASE_TYPE_2"/>
    <property type="match status" value="1"/>
</dbReference>
<dbReference type="PANTHER" id="PTHR10937:SF0">
    <property type="entry name" value="GLUTAMINE--FRUCTOSE-6-PHOSPHATE TRANSAMINASE (ISOMERIZING)"/>
    <property type="match status" value="1"/>
</dbReference>
<dbReference type="Gene3D" id="3.60.20.10">
    <property type="entry name" value="Glutamine Phosphoribosylpyrophosphate, subunit 1, domain 1"/>
    <property type="match status" value="1"/>
</dbReference>
<dbReference type="SUPFAM" id="SSF56235">
    <property type="entry name" value="N-terminal nucleophile aminohydrolases (Ntn hydrolases)"/>
    <property type="match status" value="1"/>
</dbReference>
<sequence length="87" mass="9594">SAGIAVIEGDQMIYERSVGRICELEKRIESKCNGSTIGIVHTRWATHGAPTVENAHPHVDCSKKIAVVHNGIIENCNYLKAKLKRRA</sequence>
<dbReference type="GO" id="GO:0006002">
    <property type="term" value="P:fructose 6-phosphate metabolic process"/>
    <property type="evidence" value="ECO:0007669"/>
    <property type="project" value="TreeGrafter"/>
</dbReference>
<accession>A0A0F9IGP0</accession>
<keyword evidence="3" id="KW-0032">Aminotransferase</keyword>
<feature type="non-terminal residue" evidence="7">
    <location>
        <position position="1"/>
    </location>
</feature>
<dbReference type="InterPro" id="IPR017932">
    <property type="entry name" value="GATase_2_dom"/>
</dbReference>
<dbReference type="EMBL" id="LAZR01019331">
    <property type="protein sequence ID" value="KKL92935.1"/>
    <property type="molecule type" value="Genomic_DNA"/>
</dbReference>
<feature type="domain" description="Glutamine amidotransferase type-2" evidence="6">
    <location>
        <begin position="1"/>
        <end position="87"/>
    </location>
</feature>
<protein>
    <recommendedName>
        <fullName evidence="2">glutamine--fructose-6-phosphate transaminase (isomerizing)</fullName>
        <ecNumber evidence="2">2.6.1.16</ecNumber>
    </recommendedName>
</protein>
<name>A0A0F9IGP0_9ZZZZ</name>
<keyword evidence="4" id="KW-0808">Transferase</keyword>
<dbReference type="EC" id="2.6.1.16" evidence="2"/>
<dbReference type="AlphaFoldDB" id="A0A0F9IGP0"/>
<dbReference type="Pfam" id="PF13522">
    <property type="entry name" value="GATase_6"/>
    <property type="match status" value="1"/>
</dbReference>